<evidence type="ECO:0000256" key="1">
    <source>
        <dbReference type="ARBA" id="ARBA00023186"/>
    </source>
</evidence>
<evidence type="ECO:0000313" key="3">
    <source>
        <dbReference type="Proteomes" id="UP001289374"/>
    </source>
</evidence>
<dbReference type="GO" id="GO:0005737">
    <property type="term" value="C:cytoplasm"/>
    <property type="evidence" value="ECO:0007669"/>
    <property type="project" value="TreeGrafter"/>
</dbReference>
<reference evidence="2" key="1">
    <citation type="submission" date="2020-06" db="EMBL/GenBank/DDBJ databases">
        <authorList>
            <person name="Li T."/>
            <person name="Hu X."/>
            <person name="Zhang T."/>
            <person name="Song X."/>
            <person name="Zhang H."/>
            <person name="Dai N."/>
            <person name="Sheng W."/>
            <person name="Hou X."/>
            <person name="Wei L."/>
        </authorList>
    </citation>
    <scope>NUCLEOTIDE SEQUENCE</scope>
    <source>
        <strain evidence="2">K16</strain>
        <tissue evidence="2">Leaf</tissue>
    </source>
</reference>
<dbReference type="GO" id="GO:0051082">
    <property type="term" value="F:unfolded protein binding"/>
    <property type="evidence" value="ECO:0007669"/>
    <property type="project" value="TreeGrafter"/>
</dbReference>
<dbReference type="PANTHER" id="PTHR20903:SF0">
    <property type="entry name" value="PREFOLDIN SUBUNIT 1"/>
    <property type="match status" value="1"/>
</dbReference>
<comment type="caution">
    <text evidence="2">The sequence shown here is derived from an EMBL/GenBank/DDBJ whole genome shotgun (WGS) entry which is preliminary data.</text>
</comment>
<protein>
    <submittedName>
        <fullName evidence="2">Uncharacterized protein</fullName>
    </submittedName>
</protein>
<evidence type="ECO:0000313" key="2">
    <source>
        <dbReference type="EMBL" id="KAK4391918.1"/>
    </source>
</evidence>
<proteinExistence type="predicted"/>
<dbReference type="PANTHER" id="PTHR20903">
    <property type="entry name" value="PREFOLDIN SUBUNIT 1-RELATED"/>
    <property type="match status" value="1"/>
</dbReference>
<dbReference type="AlphaFoldDB" id="A0AAE1WEM4"/>
<name>A0AAE1WEM4_9LAMI</name>
<reference evidence="2" key="2">
    <citation type="journal article" date="2024" name="Plant">
        <title>Genomic evolution and insights into agronomic trait innovations of Sesamum species.</title>
        <authorList>
            <person name="Miao H."/>
            <person name="Wang L."/>
            <person name="Qu L."/>
            <person name="Liu H."/>
            <person name="Sun Y."/>
            <person name="Le M."/>
            <person name="Wang Q."/>
            <person name="Wei S."/>
            <person name="Zheng Y."/>
            <person name="Lin W."/>
            <person name="Duan Y."/>
            <person name="Cao H."/>
            <person name="Xiong S."/>
            <person name="Wang X."/>
            <person name="Wei L."/>
            <person name="Li C."/>
            <person name="Ma Q."/>
            <person name="Ju M."/>
            <person name="Zhao R."/>
            <person name="Li G."/>
            <person name="Mu C."/>
            <person name="Tian Q."/>
            <person name="Mei H."/>
            <person name="Zhang T."/>
            <person name="Gao T."/>
            <person name="Zhang H."/>
        </authorList>
    </citation>
    <scope>NUCLEOTIDE SEQUENCE</scope>
    <source>
        <strain evidence="2">K16</strain>
    </source>
</reference>
<sequence length="165" mass="18567">MADEANRSVSLRYCCVKFTLMRFRISCEIKKRKEAGLFNSGGAQATVTMFILEPKSVLMEEQDQKLKDSEAAIVALQVLLANKNSFPNVWIPTFDLFLSGRNVKLLQTSELSGGEGAIERSSFSLENSHTSKEYLEKQMIEVENNLRELLQQDPGLARQIMAMSV</sequence>
<keyword evidence="3" id="KW-1185">Reference proteome</keyword>
<organism evidence="2 3">
    <name type="scientific">Sesamum angolense</name>
    <dbReference type="NCBI Taxonomy" id="2727404"/>
    <lineage>
        <taxon>Eukaryota</taxon>
        <taxon>Viridiplantae</taxon>
        <taxon>Streptophyta</taxon>
        <taxon>Embryophyta</taxon>
        <taxon>Tracheophyta</taxon>
        <taxon>Spermatophyta</taxon>
        <taxon>Magnoliopsida</taxon>
        <taxon>eudicotyledons</taxon>
        <taxon>Gunneridae</taxon>
        <taxon>Pentapetalae</taxon>
        <taxon>asterids</taxon>
        <taxon>lamiids</taxon>
        <taxon>Lamiales</taxon>
        <taxon>Pedaliaceae</taxon>
        <taxon>Sesamum</taxon>
    </lineage>
</organism>
<dbReference type="Proteomes" id="UP001289374">
    <property type="component" value="Unassembled WGS sequence"/>
</dbReference>
<keyword evidence="1" id="KW-0143">Chaperone</keyword>
<dbReference type="EMBL" id="JACGWL010000011">
    <property type="protein sequence ID" value="KAK4391918.1"/>
    <property type="molecule type" value="Genomic_DNA"/>
</dbReference>
<dbReference type="GO" id="GO:0044183">
    <property type="term" value="F:protein folding chaperone"/>
    <property type="evidence" value="ECO:0007669"/>
    <property type="project" value="TreeGrafter"/>
</dbReference>
<accession>A0AAE1WEM4</accession>
<gene>
    <name evidence="2" type="ORF">Sango_1969600</name>
</gene>